<dbReference type="SUPFAM" id="SSF47384">
    <property type="entry name" value="Homodimeric domain of signal transducing histidine kinase"/>
    <property type="match status" value="1"/>
</dbReference>
<feature type="transmembrane region" description="Helical" evidence="9">
    <location>
        <begin position="20"/>
        <end position="39"/>
    </location>
</feature>
<keyword evidence="9" id="KW-0812">Transmembrane</keyword>
<dbReference type="PRINTS" id="PR00344">
    <property type="entry name" value="BCTRLSENSOR"/>
</dbReference>
<dbReference type="EC" id="2.7.13.3" evidence="3"/>
<keyword evidence="6" id="KW-0418">Kinase</keyword>
<evidence type="ECO:0000256" key="5">
    <source>
        <dbReference type="ARBA" id="ARBA00022679"/>
    </source>
</evidence>
<evidence type="ECO:0000259" key="10">
    <source>
        <dbReference type="PROSITE" id="PS50109"/>
    </source>
</evidence>
<keyword evidence="5" id="KW-0808">Transferase</keyword>
<dbReference type="PROSITE" id="PS50109">
    <property type="entry name" value="HIS_KIN"/>
    <property type="match status" value="1"/>
</dbReference>
<evidence type="ECO:0000256" key="6">
    <source>
        <dbReference type="ARBA" id="ARBA00022777"/>
    </source>
</evidence>
<evidence type="ECO:0000313" key="12">
    <source>
        <dbReference type="EMBL" id="NEZ59491.1"/>
    </source>
</evidence>
<dbReference type="InterPro" id="IPR005467">
    <property type="entry name" value="His_kinase_dom"/>
</dbReference>
<feature type="domain" description="Histidine kinase" evidence="10">
    <location>
        <begin position="303"/>
        <end position="561"/>
    </location>
</feature>
<dbReference type="SMART" id="SM00388">
    <property type="entry name" value="HisKA"/>
    <property type="match status" value="1"/>
</dbReference>
<dbReference type="InterPro" id="IPR036890">
    <property type="entry name" value="HATPase_C_sf"/>
</dbReference>
<keyword evidence="4" id="KW-0597">Phosphoprotein</keyword>
<gene>
    <name evidence="12" type="ORF">DXZ20_28375</name>
</gene>
<name>A0A6M0RUR3_9CYAN</name>
<dbReference type="EMBL" id="QXHD01000004">
    <property type="protein sequence ID" value="NEZ59491.1"/>
    <property type="molecule type" value="Genomic_DNA"/>
</dbReference>
<proteinExistence type="predicted"/>
<feature type="domain" description="HAMP" evidence="11">
    <location>
        <begin position="199"/>
        <end position="251"/>
    </location>
</feature>
<dbReference type="PANTHER" id="PTHR43065:SF50">
    <property type="entry name" value="HISTIDINE KINASE"/>
    <property type="match status" value="1"/>
</dbReference>
<dbReference type="AlphaFoldDB" id="A0A6M0RUR3"/>
<comment type="catalytic activity">
    <reaction evidence="1">
        <text>ATP + protein L-histidine = ADP + protein N-phospho-L-histidine.</text>
        <dbReference type="EC" id="2.7.13.3"/>
    </reaction>
</comment>
<evidence type="ECO:0000256" key="4">
    <source>
        <dbReference type="ARBA" id="ARBA00022553"/>
    </source>
</evidence>
<comment type="subcellular location">
    <subcellularLocation>
        <location evidence="2">Membrane</location>
    </subcellularLocation>
</comment>
<dbReference type="Gene3D" id="1.10.287.130">
    <property type="match status" value="1"/>
</dbReference>
<organism evidence="12 13">
    <name type="scientific">Adonisia turfae CCMR0081</name>
    <dbReference type="NCBI Taxonomy" id="2292702"/>
    <lineage>
        <taxon>Bacteria</taxon>
        <taxon>Bacillati</taxon>
        <taxon>Cyanobacteriota</taxon>
        <taxon>Adonisia</taxon>
        <taxon>Adonisia turfae</taxon>
    </lineage>
</organism>
<keyword evidence="9" id="KW-1133">Transmembrane helix</keyword>
<dbReference type="InterPro" id="IPR003594">
    <property type="entry name" value="HATPase_dom"/>
</dbReference>
<dbReference type="PANTHER" id="PTHR43065">
    <property type="entry name" value="SENSOR HISTIDINE KINASE"/>
    <property type="match status" value="1"/>
</dbReference>
<dbReference type="SUPFAM" id="SSF55874">
    <property type="entry name" value="ATPase domain of HSP90 chaperone/DNA topoisomerase II/histidine kinase"/>
    <property type="match status" value="1"/>
</dbReference>
<evidence type="ECO:0000256" key="7">
    <source>
        <dbReference type="ARBA" id="ARBA00023012"/>
    </source>
</evidence>
<dbReference type="SMART" id="SM00304">
    <property type="entry name" value="HAMP"/>
    <property type="match status" value="1"/>
</dbReference>
<dbReference type="Gene3D" id="3.30.565.10">
    <property type="entry name" value="Histidine kinase-like ATPase, C-terminal domain"/>
    <property type="match status" value="1"/>
</dbReference>
<dbReference type="InterPro" id="IPR003660">
    <property type="entry name" value="HAMP_dom"/>
</dbReference>
<dbReference type="PROSITE" id="PS50885">
    <property type="entry name" value="HAMP"/>
    <property type="match status" value="1"/>
</dbReference>
<reference evidence="12 13" key="1">
    <citation type="journal article" date="2020" name="Microb. Ecol.">
        <title>Ecogenomics of the Marine Benthic Filamentous Cyanobacterium Adonisia.</title>
        <authorList>
            <person name="Walter J.M."/>
            <person name="Coutinho F.H."/>
            <person name="Leomil L."/>
            <person name="Hargreaves P.I."/>
            <person name="Campeao M.E."/>
            <person name="Vieira V.V."/>
            <person name="Silva B.S."/>
            <person name="Fistarol G.O."/>
            <person name="Salomon P.S."/>
            <person name="Sawabe T."/>
            <person name="Mino S."/>
            <person name="Hosokawa M."/>
            <person name="Miyashita H."/>
            <person name="Maruyama F."/>
            <person name="van Verk M.C."/>
            <person name="Dutilh B.E."/>
            <person name="Thompson C.C."/>
            <person name="Thompson F.L."/>
        </authorList>
    </citation>
    <scope>NUCLEOTIDE SEQUENCE [LARGE SCALE GENOMIC DNA]</scope>
    <source>
        <strain evidence="12 13">CCMR0081</strain>
    </source>
</reference>
<sequence>MWRFIGLHNQNGSLTNKLTLTMSCLAVGGVLTVGSSALLRERISFRKDLEQQAELLLDTLSAANSDALYFNKFDEAGEIINNLDKNSQSKRLIISARLYQKDGRVISDTFTEDYKVLSLQPDPLGQKILASQQLVLDWQDEKLIAGKPILVGEDVVGAVSIGFSTKPLQTELRQTLLEGLMAAVIIAIISILLARLLSRSITKPIQQLTTATKQISTGEWGQTINLQTNDELTTLSNAFNHMSGQLHNVVESLKLQTNELENSRQMAQTRANELEQTLGELRKTQEKLIQQEKMSSLGQMVAGVAHEINNPVTFIQGNVEPAQEYVADLLNLIELYQKHYPNPHAEILAEEDAIDLPFLKEDISKLLFSMSMGSERITAIVNSLKTFSRLDEALCKAVDLHVCLDSTLVILDHRLKGQGHRPTVEVIKDYGTLSAIECFAGQLNQVFMNLIANAIDAFEEPDPALELNSEKTSQRQIYICTSMTDNDHVLIQIRDNAGGMSVEVQSRIFDPFYTTKPVGKGTGLGLAISYQIITELHGGQLTCESIPGQGTEFLIEIPSSQPLAT</sequence>
<dbReference type="CDD" id="cd00082">
    <property type="entry name" value="HisKA"/>
    <property type="match status" value="1"/>
</dbReference>
<protein>
    <recommendedName>
        <fullName evidence="3">histidine kinase</fullName>
        <ecNumber evidence="3">2.7.13.3</ecNumber>
    </recommendedName>
</protein>
<dbReference type="Proteomes" id="UP000481033">
    <property type="component" value="Unassembled WGS sequence"/>
</dbReference>
<feature type="coiled-coil region" evidence="8">
    <location>
        <begin position="250"/>
        <end position="294"/>
    </location>
</feature>
<comment type="caution">
    <text evidence="12">The sequence shown here is derived from an EMBL/GenBank/DDBJ whole genome shotgun (WGS) entry which is preliminary data.</text>
</comment>
<evidence type="ECO:0000313" key="13">
    <source>
        <dbReference type="Proteomes" id="UP000481033"/>
    </source>
</evidence>
<dbReference type="InterPro" id="IPR004358">
    <property type="entry name" value="Sig_transdc_His_kin-like_C"/>
</dbReference>
<keyword evidence="8" id="KW-0175">Coiled coil</keyword>
<dbReference type="GO" id="GO:0016020">
    <property type="term" value="C:membrane"/>
    <property type="evidence" value="ECO:0007669"/>
    <property type="project" value="UniProtKB-SubCell"/>
</dbReference>
<evidence type="ECO:0000256" key="9">
    <source>
        <dbReference type="SAM" id="Phobius"/>
    </source>
</evidence>
<keyword evidence="9" id="KW-0472">Membrane</keyword>
<dbReference type="SUPFAM" id="SSF158472">
    <property type="entry name" value="HAMP domain-like"/>
    <property type="match status" value="1"/>
</dbReference>
<dbReference type="CDD" id="cd06225">
    <property type="entry name" value="HAMP"/>
    <property type="match status" value="1"/>
</dbReference>
<feature type="transmembrane region" description="Helical" evidence="9">
    <location>
        <begin position="176"/>
        <end position="197"/>
    </location>
</feature>
<evidence type="ECO:0000256" key="8">
    <source>
        <dbReference type="SAM" id="Coils"/>
    </source>
</evidence>
<evidence type="ECO:0000256" key="2">
    <source>
        <dbReference type="ARBA" id="ARBA00004370"/>
    </source>
</evidence>
<dbReference type="Pfam" id="PF00672">
    <property type="entry name" value="HAMP"/>
    <property type="match status" value="1"/>
</dbReference>
<dbReference type="GO" id="GO:0000155">
    <property type="term" value="F:phosphorelay sensor kinase activity"/>
    <property type="evidence" value="ECO:0007669"/>
    <property type="project" value="InterPro"/>
</dbReference>
<evidence type="ECO:0000256" key="3">
    <source>
        <dbReference type="ARBA" id="ARBA00012438"/>
    </source>
</evidence>
<dbReference type="InterPro" id="IPR036097">
    <property type="entry name" value="HisK_dim/P_sf"/>
</dbReference>
<dbReference type="Pfam" id="PF02518">
    <property type="entry name" value="HATPase_c"/>
    <property type="match status" value="1"/>
</dbReference>
<dbReference type="InterPro" id="IPR003661">
    <property type="entry name" value="HisK_dim/P_dom"/>
</dbReference>
<accession>A0A6M0RUR3</accession>
<keyword evidence="13" id="KW-1185">Reference proteome</keyword>
<dbReference type="SMART" id="SM00387">
    <property type="entry name" value="HATPase_c"/>
    <property type="match status" value="1"/>
</dbReference>
<dbReference type="Gene3D" id="6.10.340.10">
    <property type="match status" value="1"/>
</dbReference>
<evidence type="ECO:0000256" key="1">
    <source>
        <dbReference type="ARBA" id="ARBA00000085"/>
    </source>
</evidence>
<evidence type="ECO:0000259" key="11">
    <source>
        <dbReference type="PROSITE" id="PS50885"/>
    </source>
</evidence>
<keyword evidence="7" id="KW-0902">Two-component regulatory system</keyword>